<feature type="non-terminal residue" evidence="7">
    <location>
        <position position="1"/>
    </location>
</feature>
<gene>
    <name evidence="7" type="ORF">PMEA_00009779</name>
</gene>
<dbReference type="GO" id="GO:0031640">
    <property type="term" value="P:killing of cells of another organism"/>
    <property type="evidence" value="ECO:0007669"/>
    <property type="project" value="UniProtKB-KW"/>
</dbReference>
<keyword evidence="2" id="KW-0964">Secreted</keyword>
<dbReference type="PANTHER" id="PTHR45742:SF8">
    <property type="entry name" value="FLOCCULATION PROTEIN FLO11"/>
    <property type="match status" value="1"/>
</dbReference>
<dbReference type="PROSITE" id="PS51412">
    <property type="entry name" value="MACPF_2"/>
    <property type="match status" value="1"/>
</dbReference>
<evidence type="ECO:0000259" key="6">
    <source>
        <dbReference type="PROSITE" id="PS51412"/>
    </source>
</evidence>
<keyword evidence="3" id="KW-0204">Cytolysis</keyword>
<dbReference type="InterPro" id="IPR020864">
    <property type="entry name" value="MACPF"/>
</dbReference>
<evidence type="ECO:0000256" key="5">
    <source>
        <dbReference type="SAM" id="MobiDB-lite"/>
    </source>
</evidence>
<feature type="region of interest" description="Disordered" evidence="5">
    <location>
        <begin position="347"/>
        <end position="373"/>
    </location>
</feature>
<dbReference type="Pfam" id="PF01823">
    <property type="entry name" value="MACPF"/>
    <property type="match status" value="1"/>
</dbReference>
<feature type="domain" description="MACPF" evidence="6">
    <location>
        <begin position="1"/>
        <end position="282"/>
    </location>
</feature>
<dbReference type="EMBL" id="CALNXJ010000019">
    <property type="protein sequence ID" value="CAH3122772.1"/>
    <property type="molecule type" value="Genomic_DNA"/>
</dbReference>
<keyword evidence="4" id="KW-1015">Disulfide bond</keyword>
<comment type="subcellular location">
    <subcellularLocation>
        <location evidence="1">Secreted</location>
    </subcellularLocation>
</comment>
<dbReference type="PANTHER" id="PTHR45742">
    <property type="entry name" value="COMPLEMENT COMPONENT C6"/>
    <property type="match status" value="1"/>
</dbReference>
<evidence type="ECO:0000256" key="1">
    <source>
        <dbReference type="ARBA" id="ARBA00004613"/>
    </source>
</evidence>
<evidence type="ECO:0000256" key="3">
    <source>
        <dbReference type="ARBA" id="ARBA00022852"/>
    </source>
</evidence>
<sequence length="401" mass="44988">LGKVVYLPDINILTDFHEKENRIFEPLPSECFTKEPLISLSSKFDYYKSTKELYQSLATESSLSASFTSTFTLSTTVSAATKRKSSEKMESTLVEDFLDYLENLPLMVETPWFHNSWKEYRTFLNKYGSHVITSVKRGSRFQQMVFAESSESYSERDFQMKACISAAGPTPIGKLDISACSNGTSSKRSKASKMSISEKRFAREGLRATSGELANGETSAELIKKLIKEADEATSPIQYTFVPISSILQSRFKPGSKNYIRATNLDYYNGFLNYGCTYKKKSNLLNFKNSTKPEDQRRNVQNSNVQSQRKVAMATMIVTTCLVSGAIAEEKHFHERHVVWSLPATSKDVGKHKAPGNRTYNEASDPVTGQAEGMATPYTAEDAAKLMAKHPIQTQLKEEEI</sequence>
<name>A0AAU9WR52_9CNID</name>
<dbReference type="GO" id="GO:0005576">
    <property type="term" value="C:extracellular region"/>
    <property type="evidence" value="ECO:0007669"/>
    <property type="project" value="UniProtKB-SubCell"/>
</dbReference>
<evidence type="ECO:0000313" key="7">
    <source>
        <dbReference type="EMBL" id="CAH3122772.1"/>
    </source>
</evidence>
<comment type="caution">
    <text evidence="7">The sequence shown here is derived from an EMBL/GenBank/DDBJ whole genome shotgun (WGS) entry which is preliminary data.</text>
</comment>
<protein>
    <recommendedName>
        <fullName evidence="6">MACPF domain-containing protein</fullName>
    </recommendedName>
</protein>
<evidence type="ECO:0000256" key="4">
    <source>
        <dbReference type="ARBA" id="ARBA00023157"/>
    </source>
</evidence>
<keyword evidence="8" id="KW-1185">Reference proteome</keyword>
<reference evidence="7 8" key="1">
    <citation type="submission" date="2022-05" db="EMBL/GenBank/DDBJ databases">
        <authorList>
            <consortium name="Genoscope - CEA"/>
            <person name="William W."/>
        </authorList>
    </citation>
    <scope>NUCLEOTIDE SEQUENCE [LARGE SCALE GENOMIC DNA]</scope>
</reference>
<evidence type="ECO:0000256" key="2">
    <source>
        <dbReference type="ARBA" id="ARBA00022525"/>
    </source>
</evidence>
<accession>A0AAU9WR52</accession>
<dbReference type="Proteomes" id="UP001159428">
    <property type="component" value="Unassembled WGS sequence"/>
</dbReference>
<evidence type="ECO:0000313" key="8">
    <source>
        <dbReference type="Proteomes" id="UP001159428"/>
    </source>
</evidence>
<proteinExistence type="predicted"/>
<dbReference type="SMART" id="SM00457">
    <property type="entry name" value="MACPF"/>
    <property type="match status" value="1"/>
</dbReference>
<dbReference type="AlphaFoldDB" id="A0AAU9WR52"/>
<feature type="region of interest" description="Disordered" evidence="5">
    <location>
        <begin position="288"/>
        <end position="307"/>
    </location>
</feature>
<organism evidence="7 8">
    <name type="scientific">Pocillopora meandrina</name>
    <dbReference type="NCBI Taxonomy" id="46732"/>
    <lineage>
        <taxon>Eukaryota</taxon>
        <taxon>Metazoa</taxon>
        <taxon>Cnidaria</taxon>
        <taxon>Anthozoa</taxon>
        <taxon>Hexacorallia</taxon>
        <taxon>Scleractinia</taxon>
        <taxon>Astrocoeniina</taxon>
        <taxon>Pocilloporidae</taxon>
        <taxon>Pocillopora</taxon>
    </lineage>
</organism>